<comment type="similarity">
    <text evidence="1">Belongs to the bacterial solute-binding protein 1 family.</text>
</comment>
<gene>
    <name evidence="5" type="ORF">Vau01_052800</name>
</gene>
<dbReference type="PANTHER" id="PTHR30061">
    <property type="entry name" value="MALTOSE-BINDING PERIPLASMIC PROTEIN"/>
    <property type="match status" value="1"/>
</dbReference>
<dbReference type="RefSeq" id="WP_203997409.1">
    <property type="nucleotide sequence ID" value="NZ_BOPG01000033.1"/>
</dbReference>
<dbReference type="PROSITE" id="PS51257">
    <property type="entry name" value="PROKAR_LIPOPROTEIN"/>
    <property type="match status" value="1"/>
</dbReference>
<dbReference type="GO" id="GO:1901982">
    <property type="term" value="F:maltose binding"/>
    <property type="evidence" value="ECO:0007669"/>
    <property type="project" value="TreeGrafter"/>
</dbReference>
<reference evidence="5" key="1">
    <citation type="submission" date="2021-01" db="EMBL/GenBank/DDBJ databases">
        <title>Whole genome shotgun sequence of Virgisporangium aurantiacum NBRC 16421.</title>
        <authorList>
            <person name="Komaki H."/>
            <person name="Tamura T."/>
        </authorList>
    </citation>
    <scope>NUCLEOTIDE SEQUENCE</scope>
    <source>
        <strain evidence="5">NBRC 16421</strain>
    </source>
</reference>
<dbReference type="InterPro" id="IPR006059">
    <property type="entry name" value="SBP"/>
</dbReference>
<dbReference type="Gene3D" id="3.40.190.10">
    <property type="entry name" value="Periplasmic binding protein-like II"/>
    <property type="match status" value="1"/>
</dbReference>
<keyword evidence="6" id="KW-1185">Reference proteome</keyword>
<comment type="caution">
    <text evidence="5">The sequence shown here is derived from an EMBL/GenBank/DDBJ whole genome shotgun (WGS) entry which is preliminary data.</text>
</comment>
<evidence type="ECO:0000256" key="3">
    <source>
        <dbReference type="ARBA" id="ARBA00022729"/>
    </source>
</evidence>
<dbReference type="Proteomes" id="UP000612585">
    <property type="component" value="Unassembled WGS sequence"/>
</dbReference>
<name>A0A8J3Z5L8_9ACTN</name>
<dbReference type="EMBL" id="BOPG01000033">
    <property type="protein sequence ID" value="GIJ57764.1"/>
    <property type="molecule type" value="Genomic_DNA"/>
</dbReference>
<dbReference type="AlphaFoldDB" id="A0A8J3Z5L8"/>
<dbReference type="GO" id="GO:0042956">
    <property type="term" value="P:maltodextrin transmembrane transport"/>
    <property type="evidence" value="ECO:0007669"/>
    <property type="project" value="TreeGrafter"/>
</dbReference>
<dbReference type="SUPFAM" id="SSF53850">
    <property type="entry name" value="Periplasmic binding protein-like II"/>
    <property type="match status" value="1"/>
</dbReference>
<evidence type="ECO:0000313" key="6">
    <source>
        <dbReference type="Proteomes" id="UP000612585"/>
    </source>
</evidence>
<protein>
    <submittedName>
        <fullName evidence="5">Sugar ABC transporter substrate-binding protein</fullName>
    </submittedName>
</protein>
<dbReference type="PANTHER" id="PTHR30061:SF50">
    <property type="entry name" value="MALTOSE_MALTODEXTRIN-BINDING PERIPLASMIC PROTEIN"/>
    <property type="match status" value="1"/>
</dbReference>
<evidence type="ECO:0000313" key="5">
    <source>
        <dbReference type="EMBL" id="GIJ57764.1"/>
    </source>
</evidence>
<evidence type="ECO:0000256" key="4">
    <source>
        <dbReference type="SAM" id="SignalP"/>
    </source>
</evidence>
<keyword evidence="3 4" id="KW-0732">Signal</keyword>
<feature type="signal peptide" evidence="4">
    <location>
        <begin position="1"/>
        <end position="21"/>
    </location>
</feature>
<evidence type="ECO:0000256" key="2">
    <source>
        <dbReference type="ARBA" id="ARBA00022448"/>
    </source>
</evidence>
<keyword evidence="2" id="KW-0813">Transport</keyword>
<proteinExistence type="inferred from homology"/>
<dbReference type="GO" id="GO:0055052">
    <property type="term" value="C:ATP-binding cassette (ABC) transporter complex, substrate-binding subunit-containing"/>
    <property type="evidence" value="ECO:0007669"/>
    <property type="project" value="TreeGrafter"/>
</dbReference>
<dbReference type="Pfam" id="PF01547">
    <property type="entry name" value="SBP_bac_1"/>
    <property type="match status" value="1"/>
</dbReference>
<organism evidence="5 6">
    <name type="scientific">Virgisporangium aurantiacum</name>
    <dbReference type="NCBI Taxonomy" id="175570"/>
    <lineage>
        <taxon>Bacteria</taxon>
        <taxon>Bacillati</taxon>
        <taxon>Actinomycetota</taxon>
        <taxon>Actinomycetes</taxon>
        <taxon>Micromonosporales</taxon>
        <taxon>Micromonosporaceae</taxon>
        <taxon>Virgisporangium</taxon>
    </lineage>
</organism>
<dbReference type="GO" id="GO:0015768">
    <property type="term" value="P:maltose transport"/>
    <property type="evidence" value="ECO:0007669"/>
    <property type="project" value="TreeGrafter"/>
</dbReference>
<sequence>MRRIAAAGLVALLAGTLAACGGDDGGGGSGGSVTLWMYPVIADQAKSQEFWGKVEKDFEAANSGIDFKIELQPWEGRQEKVTTALAAGKGFDLVVLGPDQIPQYVQQGTLEPVDSALGGAKDKFVETSRTALTVDGKLYGVPIYNTSTLPVYNKALLDKAGITDVPDTWDKIRDAAPKLAAQGATTLSYNGAPEETLNLTFYPFLWQNEGSVFSKDGKSVAFNQPAGVEALQFLLDVQKAGGLPAGAATQKSTLDGGPIVTGKAAIMPLAQLSQLAPVRTALGADKVVVGQPIQGKKRVAFGLPGGVVLSKRSEHTAAAKKVLAYLGTPEVITGLAQASGFMPTRTDVQVTGTDPAAKQFADALPLLYPGDSHPKARQVMSVLAPQIQAALQGKKTAKQALDDAAKEANALLGNT</sequence>
<evidence type="ECO:0000256" key="1">
    <source>
        <dbReference type="ARBA" id="ARBA00008520"/>
    </source>
</evidence>
<feature type="chain" id="PRO_5039042066" evidence="4">
    <location>
        <begin position="22"/>
        <end position="415"/>
    </location>
</feature>
<accession>A0A8J3Z5L8</accession>